<dbReference type="Gene3D" id="3.30.160.60">
    <property type="entry name" value="Classic Zinc Finger"/>
    <property type="match status" value="1"/>
</dbReference>
<dbReference type="CDD" id="cd12893">
    <property type="entry name" value="SPRY_PRY_TRIM35"/>
    <property type="match status" value="1"/>
</dbReference>
<dbReference type="SMART" id="SM00336">
    <property type="entry name" value="BBOX"/>
    <property type="match status" value="1"/>
</dbReference>
<dbReference type="InParanoid" id="A0A6P7JVH7"/>
<dbReference type="PANTHER" id="PTHR24103">
    <property type="entry name" value="E3 UBIQUITIN-PROTEIN LIGASE TRIM"/>
    <property type="match status" value="1"/>
</dbReference>
<evidence type="ECO:0000259" key="9">
    <source>
        <dbReference type="PROSITE" id="PS50089"/>
    </source>
</evidence>
<accession>A0A6P7JVH7</accession>
<dbReference type="Pfam" id="PF00097">
    <property type="entry name" value="zf-C3HC4"/>
    <property type="match status" value="1"/>
</dbReference>
<keyword evidence="8" id="KW-0175">Coiled coil</keyword>
<reference evidence="13" key="1">
    <citation type="submission" date="2025-08" db="UniProtKB">
        <authorList>
            <consortium name="RefSeq"/>
        </authorList>
    </citation>
    <scope>IDENTIFICATION</scope>
</reference>
<organism evidence="12 13">
    <name type="scientific">Parambassis ranga</name>
    <name type="common">Indian glassy fish</name>
    <dbReference type="NCBI Taxonomy" id="210632"/>
    <lineage>
        <taxon>Eukaryota</taxon>
        <taxon>Metazoa</taxon>
        <taxon>Chordata</taxon>
        <taxon>Craniata</taxon>
        <taxon>Vertebrata</taxon>
        <taxon>Euteleostomi</taxon>
        <taxon>Actinopterygii</taxon>
        <taxon>Neopterygii</taxon>
        <taxon>Teleostei</taxon>
        <taxon>Neoteleostei</taxon>
        <taxon>Acanthomorphata</taxon>
        <taxon>Ovalentaria</taxon>
        <taxon>Ambassidae</taxon>
        <taxon>Parambassis</taxon>
    </lineage>
</organism>
<evidence type="ECO:0000256" key="7">
    <source>
        <dbReference type="PROSITE-ProRule" id="PRU00024"/>
    </source>
</evidence>
<dbReference type="PRINTS" id="PR01407">
    <property type="entry name" value="BUTYPHLNCDUF"/>
</dbReference>
<evidence type="ECO:0000256" key="6">
    <source>
        <dbReference type="ARBA" id="ARBA00022833"/>
    </source>
</evidence>
<keyword evidence="12" id="KW-1185">Reference proteome</keyword>
<dbReference type="SMART" id="SM00589">
    <property type="entry name" value="PRY"/>
    <property type="match status" value="1"/>
</dbReference>
<feature type="domain" description="RING-type" evidence="9">
    <location>
        <begin position="11"/>
        <end position="51"/>
    </location>
</feature>
<evidence type="ECO:0000256" key="5">
    <source>
        <dbReference type="ARBA" id="ARBA00022771"/>
    </source>
</evidence>
<evidence type="ECO:0000313" key="12">
    <source>
        <dbReference type="Proteomes" id="UP000515145"/>
    </source>
</evidence>
<dbReference type="RefSeq" id="XP_028280930.1">
    <property type="nucleotide sequence ID" value="XM_028425129.1"/>
</dbReference>
<feature type="coiled-coil region" evidence="8">
    <location>
        <begin position="182"/>
        <end position="228"/>
    </location>
</feature>
<evidence type="ECO:0000256" key="1">
    <source>
        <dbReference type="ARBA" id="ARBA00004496"/>
    </source>
</evidence>
<dbReference type="SUPFAM" id="SSF49899">
    <property type="entry name" value="Concanavalin A-like lectins/glucanases"/>
    <property type="match status" value="1"/>
</dbReference>
<dbReference type="Pfam" id="PF00622">
    <property type="entry name" value="SPRY"/>
    <property type="match status" value="1"/>
</dbReference>
<evidence type="ECO:0000256" key="8">
    <source>
        <dbReference type="SAM" id="Coils"/>
    </source>
</evidence>
<protein>
    <submittedName>
        <fullName evidence="13">Nuclear factor 7, brain-like</fullName>
    </submittedName>
</protein>
<dbReference type="Proteomes" id="UP000515145">
    <property type="component" value="Chromosome 16"/>
</dbReference>
<evidence type="ECO:0000256" key="2">
    <source>
        <dbReference type="ARBA" id="ARBA00008518"/>
    </source>
</evidence>
<comment type="similarity">
    <text evidence="2">Belongs to the TRIM/RBCC family.</text>
</comment>
<feature type="domain" description="B30.2/SPRY" evidence="11">
    <location>
        <begin position="270"/>
        <end position="461"/>
    </location>
</feature>
<evidence type="ECO:0000259" key="10">
    <source>
        <dbReference type="PROSITE" id="PS50119"/>
    </source>
</evidence>
<dbReference type="Gene3D" id="2.60.120.920">
    <property type="match status" value="1"/>
</dbReference>
<dbReference type="InterPro" id="IPR018957">
    <property type="entry name" value="Znf_C3HC4_RING-type"/>
</dbReference>
<gene>
    <name evidence="13" type="primary">LOC114448277</name>
</gene>
<dbReference type="InterPro" id="IPR000315">
    <property type="entry name" value="Znf_B-box"/>
</dbReference>
<sequence>MASRSEEDLCCPICQDIFRLPVFLSCSHSFCEDCLQSWWREKPTHECPMCKRTSSKSKPPVNLALKNLCESFLQQSDQKALEALCSLHSEKVKLFCLDDQQPVCLVCRDSEKHSKHRFRPIDEAARQHRKKLEETLQPLKEKLKVCEEAKEKFDQTTEHIKAQARHTERQIKEQFEKLHRFLAEEEEARIAALREEEEQKRRLMKKKVEALSREIAALSDTVRATEEDLRAKDVSFLHNYKAAVERVQHCPLLEDPQLPSGALIDQAKHLGNLTFNIWNKMKDMVSYTPLILDPNAAHPNLILSEDLTTVKGGQTQKLPDNPERFDHYSSVLNSEGFNSGTHSWEVRVGESTSWSLGVSAESMRKGDKRSGLWIIWFDEGKYSAQTGASGTFLPIQKELKRIRVTLDWNRGRLSFSDPDTNTCIHTFTHTFTERMFAHINTTVNSTLKILPVKVSVSVDQF</sequence>
<dbReference type="InterPro" id="IPR003877">
    <property type="entry name" value="SPRY_dom"/>
</dbReference>
<feature type="domain" description="B box-type" evidence="10">
    <location>
        <begin position="80"/>
        <end position="121"/>
    </location>
</feature>
<dbReference type="SUPFAM" id="SSF57850">
    <property type="entry name" value="RING/U-box"/>
    <property type="match status" value="1"/>
</dbReference>
<dbReference type="FunCoup" id="A0A6P7JVH7">
    <property type="interactions" value="211"/>
</dbReference>
<dbReference type="Gene3D" id="3.30.40.10">
    <property type="entry name" value="Zinc/RING finger domain, C3HC4 (zinc finger)"/>
    <property type="match status" value="1"/>
</dbReference>
<dbReference type="OrthoDB" id="6105938at2759"/>
<evidence type="ECO:0000259" key="11">
    <source>
        <dbReference type="PROSITE" id="PS50188"/>
    </source>
</evidence>
<dbReference type="PROSITE" id="PS50089">
    <property type="entry name" value="ZF_RING_2"/>
    <property type="match status" value="1"/>
</dbReference>
<dbReference type="InterPro" id="IPR050143">
    <property type="entry name" value="TRIM/RBCC"/>
</dbReference>
<dbReference type="PROSITE" id="PS00518">
    <property type="entry name" value="ZF_RING_1"/>
    <property type="match status" value="1"/>
</dbReference>
<dbReference type="InterPro" id="IPR006574">
    <property type="entry name" value="PRY"/>
</dbReference>
<dbReference type="InterPro" id="IPR003879">
    <property type="entry name" value="Butyrophylin_SPRY"/>
</dbReference>
<dbReference type="Pfam" id="PF13765">
    <property type="entry name" value="PRY"/>
    <property type="match status" value="1"/>
</dbReference>
<name>A0A6P7JVH7_9TELE</name>
<dbReference type="InterPro" id="IPR001870">
    <property type="entry name" value="B30.2/SPRY"/>
</dbReference>
<dbReference type="InterPro" id="IPR013320">
    <property type="entry name" value="ConA-like_dom_sf"/>
</dbReference>
<dbReference type="InterPro" id="IPR001841">
    <property type="entry name" value="Znf_RING"/>
</dbReference>
<dbReference type="InterPro" id="IPR017907">
    <property type="entry name" value="Znf_RING_CS"/>
</dbReference>
<dbReference type="CDD" id="cd19800">
    <property type="entry name" value="Bbox2_xNF7-like"/>
    <property type="match status" value="1"/>
</dbReference>
<keyword evidence="3" id="KW-0963">Cytoplasm</keyword>
<dbReference type="SUPFAM" id="SSF57845">
    <property type="entry name" value="B-box zinc-binding domain"/>
    <property type="match status" value="1"/>
</dbReference>
<dbReference type="PROSITE" id="PS50119">
    <property type="entry name" value="ZF_BBOX"/>
    <property type="match status" value="1"/>
</dbReference>
<evidence type="ECO:0000256" key="4">
    <source>
        <dbReference type="ARBA" id="ARBA00022723"/>
    </source>
</evidence>
<proteinExistence type="inferred from homology"/>
<dbReference type="InterPro" id="IPR013083">
    <property type="entry name" value="Znf_RING/FYVE/PHD"/>
</dbReference>
<comment type="subcellular location">
    <subcellularLocation>
        <location evidence="1">Cytoplasm</location>
    </subcellularLocation>
</comment>
<dbReference type="GO" id="GO:0008270">
    <property type="term" value="F:zinc ion binding"/>
    <property type="evidence" value="ECO:0007669"/>
    <property type="project" value="UniProtKB-KW"/>
</dbReference>
<dbReference type="GeneID" id="114448277"/>
<dbReference type="Pfam" id="PF00643">
    <property type="entry name" value="zf-B_box"/>
    <property type="match status" value="1"/>
</dbReference>
<dbReference type="AlphaFoldDB" id="A0A6P7JVH7"/>
<keyword evidence="5 7" id="KW-0863">Zinc-finger</keyword>
<evidence type="ECO:0000256" key="3">
    <source>
        <dbReference type="ARBA" id="ARBA00022490"/>
    </source>
</evidence>
<evidence type="ECO:0000313" key="13">
    <source>
        <dbReference type="RefSeq" id="XP_028280930.1"/>
    </source>
</evidence>
<dbReference type="PROSITE" id="PS50188">
    <property type="entry name" value="B302_SPRY"/>
    <property type="match status" value="1"/>
</dbReference>
<dbReference type="GO" id="GO:0005737">
    <property type="term" value="C:cytoplasm"/>
    <property type="evidence" value="ECO:0007669"/>
    <property type="project" value="UniProtKB-SubCell"/>
</dbReference>
<keyword evidence="4" id="KW-0479">Metal-binding</keyword>
<dbReference type="SMART" id="SM00184">
    <property type="entry name" value="RING"/>
    <property type="match status" value="1"/>
</dbReference>
<dbReference type="SMART" id="SM00449">
    <property type="entry name" value="SPRY"/>
    <property type="match status" value="1"/>
</dbReference>
<dbReference type="InterPro" id="IPR043136">
    <property type="entry name" value="B30.2/SPRY_sf"/>
</dbReference>
<keyword evidence="6" id="KW-0862">Zinc</keyword>